<keyword evidence="6" id="KW-0418">Kinase</keyword>
<dbReference type="Pfam" id="PF13426">
    <property type="entry name" value="PAS_9"/>
    <property type="match status" value="1"/>
</dbReference>
<proteinExistence type="predicted"/>
<evidence type="ECO:0000313" key="6">
    <source>
        <dbReference type="EMBL" id="GEO42642.1"/>
    </source>
</evidence>
<evidence type="ECO:0000259" key="5">
    <source>
        <dbReference type="PROSITE" id="PS50113"/>
    </source>
</evidence>
<sequence length="365" mass="40507">MDNEAPRNDDADHASSDLEAWPLGEVFRQSQTPTVLTNPRLADNPIILANDAFLRLTGYRRDEVLGRNCRFLGGAETDPQVSGMIRVAIQETRSVSATLLNHRRDGSRFWSELQISPILDAAGTLAFFVGYQNDITWRVEADQALRNAHRELGDRLAEREHLVREIQHRVRNNLQTIIGLLNLERRRGDPAVRRRLDVIAQRVGVLGDIHKQLETVANWNAIDFGRHLRETSAALTYLFEDGITIEVDADPFTCDVQVAVSLGLIANELIAAQLDLVVSSGEAGRAGIGVRLRHRKKAGILELTVGIVGVEHTPWSVSDIIPHSDIVNVLVEQIGAELALDRNGSPSVILKVPTRNLVTEFQAVY</sequence>
<gene>
    <name evidence="6" type="ORF">SAE02_67900</name>
</gene>
<dbReference type="InterPro" id="IPR000014">
    <property type="entry name" value="PAS"/>
</dbReference>
<dbReference type="CDD" id="cd00130">
    <property type="entry name" value="PAS"/>
    <property type="match status" value="1"/>
</dbReference>
<dbReference type="Pfam" id="PF07568">
    <property type="entry name" value="HisKA_2"/>
    <property type="match status" value="1"/>
</dbReference>
<name>A0A512E1Q1_9PROT</name>
<keyword evidence="3" id="KW-0157">Chromophore</keyword>
<dbReference type="InterPro" id="IPR000700">
    <property type="entry name" value="PAS-assoc_C"/>
</dbReference>
<keyword evidence="7" id="KW-1185">Reference proteome</keyword>
<evidence type="ECO:0000256" key="2">
    <source>
        <dbReference type="ARBA" id="ARBA00022643"/>
    </source>
</evidence>
<dbReference type="PROSITE" id="PS50112">
    <property type="entry name" value="PAS"/>
    <property type="match status" value="1"/>
</dbReference>
<keyword evidence="2" id="KW-0288">FMN</keyword>
<accession>A0A512E1Q1</accession>
<evidence type="ECO:0000313" key="7">
    <source>
        <dbReference type="Proteomes" id="UP000321523"/>
    </source>
</evidence>
<comment type="caution">
    <text evidence="6">The sequence shown here is derived from an EMBL/GenBank/DDBJ whole genome shotgun (WGS) entry which is preliminary data.</text>
</comment>
<dbReference type="PANTHER" id="PTHR47429">
    <property type="entry name" value="PROTEIN TWIN LOV 1"/>
    <property type="match status" value="1"/>
</dbReference>
<dbReference type="InterPro" id="IPR035965">
    <property type="entry name" value="PAS-like_dom_sf"/>
</dbReference>
<dbReference type="SUPFAM" id="SSF55785">
    <property type="entry name" value="PYP-like sensor domain (PAS domain)"/>
    <property type="match status" value="1"/>
</dbReference>
<dbReference type="InterPro" id="IPR011495">
    <property type="entry name" value="Sig_transdc_His_kin_sub2_dim/P"/>
</dbReference>
<feature type="domain" description="PAC" evidence="5">
    <location>
        <begin position="93"/>
        <end position="147"/>
    </location>
</feature>
<dbReference type="SMART" id="SM00086">
    <property type="entry name" value="PAC"/>
    <property type="match status" value="1"/>
</dbReference>
<organism evidence="6 7">
    <name type="scientific">Skermanella aerolata</name>
    <dbReference type="NCBI Taxonomy" id="393310"/>
    <lineage>
        <taxon>Bacteria</taxon>
        <taxon>Pseudomonadati</taxon>
        <taxon>Pseudomonadota</taxon>
        <taxon>Alphaproteobacteria</taxon>
        <taxon>Rhodospirillales</taxon>
        <taxon>Azospirillaceae</taxon>
        <taxon>Skermanella</taxon>
    </lineage>
</organism>
<evidence type="ECO:0000256" key="3">
    <source>
        <dbReference type="ARBA" id="ARBA00022991"/>
    </source>
</evidence>
<protein>
    <submittedName>
        <fullName evidence="6">Signal transduction histidine kinase</fullName>
    </submittedName>
</protein>
<dbReference type="RefSeq" id="WP_052832468.1">
    <property type="nucleotide sequence ID" value="NZ_BJYZ01000047.1"/>
</dbReference>
<dbReference type="PROSITE" id="PS50113">
    <property type="entry name" value="PAC"/>
    <property type="match status" value="1"/>
</dbReference>
<dbReference type="AlphaFoldDB" id="A0A512E1Q1"/>
<evidence type="ECO:0000256" key="1">
    <source>
        <dbReference type="ARBA" id="ARBA00022630"/>
    </source>
</evidence>
<feature type="domain" description="PAS" evidence="4">
    <location>
        <begin position="42"/>
        <end position="68"/>
    </location>
</feature>
<keyword evidence="1" id="KW-0285">Flavoprotein</keyword>
<dbReference type="OrthoDB" id="7991996at2"/>
<dbReference type="InterPro" id="IPR001610">
    <property type="entry name" value="PAC"/>
</dbReference>
<dbReference type="Proteomes" id="UP000321523">
    <property type="component" value="Unassembled WGS sequence"/>
</dbReference>
<dbReference type="PANTHER" id="PTHR47429:SF2">
    <property type="entry name" value="PROTEIN TWIN LOV 1"/>
    <property type="match status" value="1"/>
</dbReference>
<dbReference type="NCBIfam" id="TIGR00229">
    <property type="entry name" value="sensory_box"/>
    <property type="match status" value="1"/>
</dbReference>
<dbReference type="Gene3D" id="3.30.450.20">
    <property type="entry name" value="PAS domain"/>
    <property type="match status" value="1"/>
</dbReference>
<dbReference type="GO" id="GO:0016301">
    <property type="term" value="F:kinase activity"/>
    <property type="evidence" value="ECO:0007669"/>
    <property type="project" value="UniProtKB-KW"/>
</dbReference>
<dbReference type="EMBL" id="BJYZ01000047">
    <property type="protein sequence ID" value="GEO42642.1"/>
    <property type="molecule type" value="Genomic_DNA"/>
</dbReference>
<evidence type="ECO:0000259" key="4">
    <source>
        <dbReference type="PROSITE" id="PS50112"/>
    </source>
</evidence>
<keyword evidence="6" id="KW-0808">Transferase</keyword>
<reference evidence="6 7" key="1">
    <citation type="submission" date="2019-07" db="EMBL/GenBank/DDBJ databases">
        <title>Whole genome shotgun sequence of Skermanella aerolata NBRC 106429.</title>
        <authorList>
            <person name="Hosoyama A."/>
            <person name="Uohara A."/>
            <person name="Ohji S."/>
            <person name="Ichikawa N."/>
        </authorList>
    </citation>
    <scope>NUCLEOTIDE SEQUENCE [LARGE SCALE GENOMIC DNA]</scope>
    <source>
        <strain evidence="6 7">NBRC 106429</strain>
    </source>
</reference>